<dbReference type="AlphaFoldDB" id="A0A7W6BDR7"/>
<organism evidence="1 2">
    <name type="scientific">Sphingobium jiangsuense</name>
    <dbReference type="NCBI Taxonomy" id="870476"/>
    <lineage>
        <taxon>Bacteria</taxon>
        <taxon>Pseudomonadati</taxon>
        <taxon>Pseudomonadota</taxon>
        <taxon>Alphaproteobacteria</taxon>
        <taxon>Sphingomonadales</taxon>
        <taxon>Sphingomonadaceae</taxon>
        <taxon>Sphingobium</taxon>
    </lineage>
</organism>
<proteinExistence type="predicted"/>
<dbReference type="Proteomes" id="UP000571950">
    <property type="component" value="Unassembled WGS sequence"/>
</dbReference>
<gene>
    <name evidence="1" type="ORF">GGR43_000741</name>
</gene>
<dbReference type="InterPro" id="IPR056919">
    <property type="entry name" value="Phage_TAC_18"/>
</dbReference>
<sequence length="105" mass="11725">MGKRADIPMPPNPAPHIINRLIEIGLTEAAGMGAAPLSWKEIDAWCNRTGIDLPPWEARLIRALSVEYLAMGRKAEDENCPPPWKAPITEREKETELARLRMVLG</sequence>
<reference evidence="1 2" key="1">
    <citation type="submission" date="2020-08" db="EMBL/GenBank/DDBJ databases">
        <title>Genomic Encyclopedia of Type Strains, Phase IV (KMG-IV): sequencing the most valuable type-strain genomes for metagenomic binning, comparative biology and taxonomic classification.</title>
        <authorList>
            <person name="Goeker M."/>
        </authorList>
    </citation>
    <scope>NUCLEOTIDE SEQUENCE [LARGE SCALE GENOMIC DNA]</scope>
    <source>
        <strain evidence="1 2">DSM 26189</strain>
    </source>
</reference>
<dbReference type="RefSeq" id="WP_246343313.1">
    <property type="nucleotide sequence ID" value="NZ_BSPS01000022.1"/>
</dbReference>
<evidence type="ECO:0000313" key="1">
    <source>
        <dbReference type="EMBL" id="MBB3925040.1"/>
    </source>
</evidence>
<name>A0A7W6BDR7_9SPHN</name>
<comment type="caution">
    <text evidence="1">The sequence shown here is derived from an EMBL/GenBank/DDBJ whole genome shotgun (WGS) entry which is preliminary data.</text>
</comment>
<dbReference type="EMBL" id="JACIDT010000002">
    <property type="protein sequence ID" value="MBB3925040.1"/>
    <property type="molecule type" value="Genomic_DNA"/>
</dbReference>
<protein>
    <submittedName>
        <fullName evidence="1">Uncharacterized protein</fullName>
    </submittedName>
</protein>
<dbReference type="Pfam" id="PF23812">
    <property type="entry name" value="Phage_TAC_18"/>
    <property type="match status" value="1"/>
</dbReference>
<keyword evidence="2" id="KW-1185">Reference proteome</keyword>
<accession>A0A7W6BDR7</accession>
<evidence type="ECO:0000313" key="2">
    <source>
        <dbReference type="Proteomes" id="UP000571950"/>
    </source>
</evidence>